<evidence type="ECO:0000256" key="1">
    <source>
        <dbReference type="SAM" id="SignalP"/>
    </source>
</evidence>
<evidence type="ECO:0000313" key="2">
    <source>
        <dbReference type="EMBL" id="BCB25862.1"/>
    </source>
</evidence>
<dbReference type="AlphaFoldDB" id="A0A6F8VA68"/>
<dbReference type="RefSeq" id="WP_173060589.1">
    <property type="nucleotide sequence ID" value="NZ_AP022853.1"/>
</dbReference>
<dbReference type="PANTHER" id="PTHR35841:SF1">
    <property type="entry name" value="PHOSPHONATES-BINDING PERIPLASMIC PROTEIN"/>
    <property type="match status" value="1"/>
</dbReference>
<evidence type="ECO:0000313" key="3">
    <source>
        <dbReference type="Proteomes" id="UP000502260"/>
    </source>
</evidence>
<sequence length="271" mass="29803">MMKFLTAMLLMLLVIPAGAAERLLLGVNTGVPAQDDQRDISDKYKPLANYLGTMLKRPVKLEVSQNLSASERRLKKDAFDVFLGPPQVIAQAMKGSGYVPIARYPGKLKAAFVVMDTSNIKNLSDAKGRRLGLPDKESLASNLALAKLRFSRMTPETHFAEIFHQRFQDATLNALLIGRVDVAAVTAGFAKKWVGEHPGARVIEESYEVPHFAFAVSEDMSEADAMQIRQVLLDAPNTVEGRAMLGKMGHKDGFIPTSKDDYSPLIRLFGL</sequence>
<dbReference type="Gene3D" id="3.40.190.10">
    <property type="entry name" value="Periplasmic binding protein-like II"/>
    <property type="match status" value="2"/>
</dbReference>
<name>A0A6F8VA68_9PROT</name>
<reference evidence="3" key="1">
    <citation type="submission" date="2020-03" db="EMBL/GenBank/DDBJ databases">
        <title>Complete genome sequence of sulfur-oxidizing bacterium skT11.</title>
        <authorList>
            <person name="Kanda M."/>
            <person name="Kojima H."/>
            <person name="Fukui M."/>
        </authorList>
    </citation>
    <scope>NUCLEOTIDE SEQUENCE [LARGE SCALE GENOMIC DNA]</scope>
    <source>
        <strain evidence="3">skT11</strain>
    </source>
</reference>
<evidence type="ECO:0008006" key="4">
    <source>
        <dbReference type="Google" id="ProtNLM"/>
    </source>
</evidence>
<dbReference type="SUPFAM" id="SSF53850">
    <property type="entry name" value="Periplasmic binding protein-like II"/>
    <property type="match status" value="1"/>
</dbReference>
<feature type="chain" id="PRO_5026085821" description="Phosphonate ABC transporter substrate-binding protein" evidence="1">
    <location>
        <begin position="20"/>
        <end position="271"/>
    </location>
</feature>
<keyword evidence="3" id="KW-1185">Reference proteome</keyword>
<dbReference type="Pfam" id="PF12974">
    <property type="entry name" value="Phosphonate-bd"/>
    <property type="match status" value="1"/>
</dbReference>
<dbReference type="Proteomes" id="UP000502260">
    <property type="component" value="Chromosome"/>
</dbReference>
<dbReference type="EMBL" id="AP022853">
    <property type="protein sequence ID" value="BCB25862.1"/>
    <property type="molecule type" value="Genomic_DNA"/>
</dbReference>
<protein>
    <recommendedName>
        <fullName evidence="4">Phosphonate ABC transporter substrate-binding protein</fullName>
    </recommendedName>
</protein>
<keyword evidence="1" id="KW-0732">Signal</keyword>
<accession>A0A6F8VA68</accession>
<feature type="signal peptide" evidence="1">
    <location>
        <begin position="1"/>
        <end position="19"/>
    </location>
</feature>
<proteinExistence type="predicted"/>
<dbReference type="KEGG" id="slac:SKTS_07480"/>
<gene>
    <name evidence="2" type="ORF">SKTS_07480</name>
</gene>
<dbReference type="PANTHER" id="PTHR35841">
    <property type="entry name" value="PHOSPHONATES-BINDING PERIPLASMIC PROTEIN"/>
    <property type="match status" value="1"/>
</dbReference>
<organism evidence="2 3">
    <name type="scientific">Sulfurimicrobium lacus</name>
    <dbReference type="NCBI Taxonomy" id="2715678"/>
    <lineage>
        <taxon>Bacteria</taxon>
        <taxon>Pseudomonadati</taxon>
        <taxon>Pseudomonadota</taxon>
        <taxon>Betaproteobacteria</taxon>
        <taxon>Nitrosomonadales</taxon>
        <taxon>Sulfuricellaceae</taxon>
        <taxon>Sulfurimicrobium</taxon>
    </lineage>
</organism>